<reference evidence="2 3" key="1">
    <citation type="submission" date="2020-05" db="EMBL/GenBank/DDBJ databases">
        <authorList>
            <person name="Khan S.A."/>
            <person name="Jeon C.O."/>
            <person name="Chun B.H."/>
        </authorList>
    </citation>
    <scope>NUCLEOTIDE SEQUENCE [LARGE SCALE GENOMIC DNA]</scope>
    <source>
        <strain evidence="2 3">B156</strain>
    </source>
</reference>
<dbReference type="RefSeq" id="WP_171561778.1">
    <property type="nucleotide sequence ID" value="NZ_JABFCS010000001.1"/>
</dbReference>
<dbReference type="PROSITE" id="PS50222">
    <property type="entry name" value="EF_HAND_2"/>
    <property type="match status" value="1"/>
</dbReference>
<feature type="domain" description="EF-hand" evidence="1">
    <location>
        <begin position="33"/>
        <end position="54"/>
    </location>
</feature>
<dbReference type="EMBL" id="JABFCS010000001">
    <property type="protein sequence ID" value="NNU44707.1"/>
    <property type="molecule type" value="Genomic_DNA"/>
</dbReference>
<keyword evidence="3" id="KW-1185">Reference proteome</keyword>
<proteinExistence type="predicted"/>
<sequence>MDIARSFFFADANHDGDLTRAEARRLSIGTMSFEEMDRNFDGLISRFEYEDSLR</sequence>
<evidence type="ECO:0000259" key="1">
    <source>
        <dbReference type="PROSITE" id="PS50222"/>
    </source>
</evidence>
<protein>
    <recommendedName>
        <fullName evidence="1">EF-hand domain-containing protein</fullName>
    </recommendedName>
</protein>
<evidence type="ECO:0000313" key="2">
    <source>
        <dbReference type="EMBL" id="NNU44707.1"/>
    </source>
</evidence>
<name>A0A849KER0_9BURK</name>
<dbReference type="Gene3D" id="1.10.238.10">
    <property type="entry name" value="EF-hand"/>
    <property type="match status" value="1"/>
</dbReference>
<dbReference type="SUPFAM" id="SSF47473">
    <property type="entry name" value="EF-hand"/>
    <property type="match status" value="1"/>
</dbReference>
<evidence type="ECO:0000313" key="3">
    <source>
        <dbReference type="Proteomes" id="UP000552954"/>
    </source>
</evidence>
<dbReference type="Pfam" id="PF13202">
    <property type="entry name" value="EF-hand_5"/>
    <property type="match status" value="2"/>
</dbReference>
<comment type="caution">
    <text evidence="2">The sequence shown here is derived from an EMBL/GenBank/DDBJ whole genome shotgun (WGS) entry which is preliminary data.</text>
</comment>
<dbReference type="InterPro" id="IPR011992">
    <property type="entry name" value="EF-hand-dom_pair"/>
</dbReference>
<dbReference type="InterPro" id="IPR002048">
    <property type="entry name" value="EF_hand_dom"/>
</dbReference>
<dbReference type="GO" id="GO:0005509">
    <property type="term" value="F:calcium ion binding"/>
    <property type="evidence" value="ECO:0007669"/>
    <property type="project" value="InterPro"/>
</dbReference>
<accession>A0A849KER0</accession>
<organism evidence="2 3">
    <name type="scientific">Ramlibacter montanisoli</name>
    <dbReference type="NCBI Taxonomy" id="2732512"/>
    <lineage>
        <taxon>Bacteria</taxon>
        <taxon>Pseudomonadati</taxon>
        <taxon>Pseudomonadota</taxon>
        <taxon>Betaproteobacteria</taxon>
        <taxon>Burkholderiales</taxon>
        <taxon>Comamonadaceae</taxon>
        <taxon>Ramlibacter</taxon>
    </lineage>
</organism>
<reference evidence="2 3" key="2">
    <citation type="submission" date="2020-06" db="EMBL/GenBank/DDBJ databases">
        <title>Ramlibacter rhizophilus sp. nov., isolated from rhizosphere soil of national flower Mugunghwa from South Korea.</title>
        <authorList>
            <person name="Zheng-Fei Y."/>
            <person name="Huan T."/>
        </authorList>
    </citation>
    <scope>NUCLEOTIDE SEQUENCE [LARGE SCALE GENOMIC DNA]</scope>
    <source>
        <strain evidence="2 3">B156</strain>
    </source>
</reference>
<gene>
    <name evidence="2" type="ORF">HK415_18435</name>
</gene>
<dbReference type="AlphaFoldDB" id="A0A849KER0"/>
<dbReference type="Proteomes" id="UP000552954">
    <property type="component" value="Unassembled WGS sequence"/>
</dbReference>